<dbReference type="Pfam" id="PF19474">
    <property type="entry name" value="DUF6011"/>
    <property type="match status" value="1"/>
</dbReference>
<dbReference type="EMBL" id="LR796160">
    <property type="protein sequence ID" value="CAB4122537.1"/>
    <property type="molecule type" value="Genomic_DNA"/>
</dbReference>
<evidence type="ECO:0000313" key="1">
    <source>
        <dbReference type="EMBL" id="CAB4122537.1"/>
    </source>
</evidence>
<sequence>MNTQATFGPFTIPTLTANVGNLCEKDRTFAASLLASYDRCAEKGWSLSPKQGLWLAILAERAKAPAKPQAQAERVGSLDAINAMFDAAGSSLKRPAITLHVEALGAAIRLTVAGSQSKAPGAINVTSTGSFEAREWHGRIGTDGTFLCSGKIAGTDTGAAITAALRAFAADPKGEAAKHGQLTGGCCFCARPLKDKVSLAVGYGPVCAGKFGLPYGTLAIAA</sequence>
<dbReference type="InterPro" id="IPR046053">
    <property type="entry name" value="DUF6011"/>
</dbReference>
<evidence type="ECO:0000313" key="2">
    <source>
        <dbReference type="EMBL" id="CAB4123687.1"/>
    </source>
</evidence>
<proteinExistence type="predicted"/>
<reference evidence="2" key="1">
    <citation type="submission" date="2020-04" db="EMBL/GenBank/DDBJ databases">
        <authorList>
            <person name="Chiriac C."/>
            <person name="Salcher M."/>
            <person name="Ghai R."/>
            <person name="Kavagutti S V."/>
        </authorList>
    </citation>
    <scope>NUCLEOTIDE SEQUENCE</scope>
</reference>
<gene>
    <name evidence="1" type="ORF">UFOVP32_34</name>
    <name evidence="2" type="ORF">UFOVP50_42</name>
</gene>
<dbReference type="EMBL" id="LR796173">
    <property type="protein sequence ID" value="CAB4123687.1"/>
    <property type="molecule type" value="Genomic_DNA"/>
</dbReference>
<organism evidence="2">
    <name type="scientific">uncultured Caudovirales phage</name>
    <dbReference type="NCBI Taxonomy" id="2100421"/>
    <lineage>
        <taxon>Viruses</taxon>
        <taxon>Duplodnaviria</taxon>
        <taxon>Heunggongvirae</taxon>
        <taxon>Uroviricota</taxon>
        <taxon>Caudoviricetes</taxon>
        <taxon>Peduoviridae</taxon>
        <taxon>Maltschvirus</taxon>
        <taxon>Maltschvirus maltsch</taxon>
    </lineage>
</organism>
<name>A0A6J5KS03_9CAUD</name>
<accession>A0A6J5KS03</accession>
<protein>
    <submittedName>
        <fullName evidence="2">Uncharacterized protein</fullName>
    </submittedName>
</protein>